<dbReference type="GO" id="GO:0003824">
    <property type="term" value="F:catalytic activity"/>
    <property type="evidence" value="ECO:0007669"/>
    <property type="project" value="UniProtKB-ARBA"/>
</dbReference>
<keyword evidence="6" id="KW-1185">Reference proteome</keyword>
<dbReference type="Gene3D" id="3.30.450.290">
    <property type="match status" value="1"/>
</dbReference>
<dbReference type="Proteomes" id="UP000191418">
    <property type="component" value="Unassembled WGS sequence"/>
</dbReference>
<dbReference type="GO" id="GO:0007165">
    <property type="term" value="P:signal transduction"/>
    <property type="evidence" value="ECO:0007669"/>
    <property type="project" value="InterPro"/>
</dbReference>
<dbReference type="STRING" id="64969.SAMN02745127_00920"/>
<feature type="transmembrane region" description="Helical" evidence="2">
    <location>
        <begin position="35"/>
        <end position="54"/>
    </location>
</feature>
<dbReference type="SUPFAM" id="SSF55073">
    <property type="entry name" value="Nucleotide cyclase"/>
    <property type="match status" value="1"/>
</dbReference>
<keyword evidence="2" id="KW-1133">Transmembrane helix</keyword>
<dbReference type="NCBIfam" id="TIGR00254">
    <property type="entry name" value="GGDEF"/>
    <property type="match status" value="1"/>
</dbReference>
<dbReference type="InterPro" id="IPR000160">
    <property type="entry name" value="GGDEF_dom"/>
</dbReference>
<proteinExistence type="predicted"/>
<dbReference type="Pfam" id="PF00990">
    <property type="entry name" value="GGDEF"/>
    <property type="match status" value="1"/>
</dbReference>
<evidence type="ECO:0000259" key="4">
    <source>
        <dbReference type="PROSITE" id="PS50887"/>
    </source>
</evidence>
<dbReference type="Gene3D" id="3.30.70.270">
    <property type="match status" value="1"/>
</dbReference>
<organism evidence="5 6">
    <name type="scientific">Oceanospirillum multiglobuliferum</name>
    <dbReference type="NCBI Taxonomy" id="64969"/>
    <lineage>
        <taxon>Bacteria</taxon>
        <taxon>Pseudomonadati</taxon>
        <taxon>Pseudomonadota</taxon>
        <taxon>Gammaproteobacteria</taxon>
        <taxon>Oceanospirillales</taxon>
        <taxon>Oceanospirillaceae</taxon>
        <taxon>Oceanospirillum</taxon>
    </lineage>
</organism>
<dbReference type="AlphaFoldDB" id="A0A1T4MUK3"/>
<keyword evidence="2" id="KW-0812">Transmembrane</keyword>
<comment type="caution">
    <text evidence="5">The sequence shown here is derived from an EMBL/GenBank/DDBJ whole genome shotgun (WGS) entry which is preliminary data.</text>
</comment>
<dbReference type="EMBL" id="MTSM01000001">
    <property type="protein sequence ID" value="OPX56889.1"/>
    <property type="molecule type" value="Genomic_DNA"/>
</dbReference>
<feature type="domain" description="GGDEF" evidence="4">
    <location>
        <begin position="317"/>
        <end position="445"/>
    </location>
</feature>
<dbReference type="CDD" id="cd01949">
    <property type="entry name" value="GGDEF"/>
    <property type="match status" value="1"/>
</dbReference>
<evidence type="ECO:0000313" key="6">
    <source>
        <dbReference type="Proteomes" id="UP000191418"/>
    </source>
</evidence>
<dbReference type="RefSeq" id="WP_078744519.1">
    <property type="nucleotide sequence ID" value="NZ_FUXG01000004.1"/>
</dbReference>
<dbReference type="Gene3D" id="6.10.340.10">
    <property type="match status" value="1"/>
</dbReference>
<name>A0A1T4MUK3_9GAMM</name>
<dbReference type="FunFam" id="3.30.70.270:FF:000001">
    <property type="entry name" value="Diguanylate cyclase domain protein"/>
    <property type="match status" value="1"/>
</dbReference>
<reference evidence="5 6" key="1">
    <citation type="submission" date="2017-01" db="EMBL/GenBank/DDBJ databases">
        <title>Genome Sequencing of a Marine Spirillum, Oceanospirillum multiglobuliferum ATCC 33336, from Japan.</title>
        <authorList>
            <person name="Carney J.G."/>
            <person name="Trachtenberg A.M."/>
            <person name="Rheaume B.A."/>
            <person name="Linnane J.D."/>
            <person name="Pitts N.L."/>
            <person name="Mykles D.L."/>
            <person name="Maclea K.S."/>
        </authorList>
    </citation>
    <scope>NUCLEOTIDE SEQUENCE [LARGE SCALE GENOMIC DNA]</scope>
    <source>
        <strain evidence="5 6">ATCC 33336</strain>
    </source>
</reference>
<dbReference type="PANTHER" id="PTHR46663:SF2">
    <property type="entry name" value="GGDEF DOMAIN-CONTAINING PROTEIN"/>
    <property type="match status" value="1"/>
</dbReference>
<dbReference type="SMART" id="SM00267">
    <property type="entry name" value="GGDEF"/>
    <property type="match status" value="1"/>
</dbReference>
<dbReference type="InterPro" id="IPR029787">
    <property type="entry name" value="Nucleotide_cyclase"/>
</dbReference>
<evidence type="ECO:0000259" key="3">
    <source>
        <dbReference type="PROSITE" id="PS50885"/>
    </source>
</evidence>
<feature type="transmembrane region" description="Helical" evidence="2">
    <location>
        <begin position="202"/>
        <end position="224"/>
    </location>
</feature>
<dbReference type="PROSITE" id="PS50885">
    <property type="entry name" value="HAMP"/>
    <property type="match status" value="1"/>
</dbReference>
<evidence type="ECO:0000313" key="5">
    <source>
        <dbReference type="EMBL" id="OPX56889.1"/>
    </source>
</evidence>
<dbReference type="InterPro" id="IPR052163">
    <property type="entry name" value="DGC-Regulatory_Protein"/>
</dbReference>
<accession>A0A1T4MUK3</accession>
<dbReference type="PROSITE" id="PS50887">
    <property type="entry name" value="GGDEF"/>
    <property type="match status" value="1"/>
</dbReference>
<dbReference type="InterPro" id="IPR003660">
    <property type="entry name" value="HAMP_dom"/>
</dbReference>
<evidence type="ECO:0008006" key="7">
    <source>
        <dbReference type="Google" id="ProtNLM"/>
    </source>
</evidence>
<evidence type="ECO:0000256" key="2">
    <source>
        <dbReference type="SAM" id="Phobius"/>
    </source>
</evidence>
<gene>
    <name evidence="5" type="ORF">BTE48_00180</name>
</gene>
<dbReference type="InterPro" id="IPR043128">
    <property type="entry name" value="Rev_trsase/Diguanyl_cyclase"/>
</dbReference>
<dbReference type="OrthoDB" id="9812260at2"/>
<keyword evidence="2" id="KW-0472">Membrane</keyword>
<protein>
    <recommendedName>
        <fullName evidence="7">Diguanylate cyclase</fullName>
    </recommendedName>
</protein>
<dbReference type="GO" id="GO:0016020">
    <property type="term" value="C:membrane"/>
    <property type="evidence" value="ECO:0007669"/>
    <property type="project" value="InterPro"/>
</dbReference>
<comment type="cofactor">
    <cofactor evidence="1">
        <name>Mg(2+)</name>
        <dbReference type="ChEBI" id="CHEBI:18420"/>
    </cofactor>
</comment>
<sequence length="445" mass="51052">MKESIIKRTGGFASTRDLAPMPNTPQTLRPSTYKTLLYTFIMVMSVGLVTTFFFSQSFKKQTVQELAEENAREQAEIVFRTIWHGMLKGWSREEMNNFIHSLELNNSDSKVQLIRGPVVDELFGAHLPSQKRIADDRLIQQVMASGRTYIQDDEGYVRYLYPITAEQNCLQCHTNSAVGKVHGVLDIQFPDRKLRDSLNHTMNFYIFSTITMMLLLFSALFIIVRIRVIHPIRELSKQIREAVQDDLSVIRLDPERYHLREPYTLAHSFNLLADELEDYHEQLRESSYLDSMTGLYNRRYFNEQLPNILKKAKSTEQSCAVLLLDLDRFKIINDDYGHDAGDLALIHFSRVLQQQVRGGDLVIRLGGDEFVIILTHTDLAGVLAVKRNIEMALASQIADLGNTKRFLESSIGYALYPNDAISTEELLRQADQAMYAAKRSKKMRG</sequence>
<dbReference type="PANTHER" id="PTHR46663">
    <property type="entry name" value="DIGUANYLATE CYCLASE DGCT-RELATED"/>
    <property type="match status" value="1"/>
</dbReference>
<evidence type="ECO:0000256" key="1">
    <source>
        <dbReference type="ARBA" id="ARBA00001946"/>
    </source>
</evidence>
<feature type="domain" description="HAMP" evidence="3">
    <location>
        <begin position="226"/>
        <end position="281"/>
    </location>
</feature>